<dbReference type="Proteomes" id="UP000295633">
    <property type="component" value="Unassembled WGS sequence"/>
</dbReference>
<sequence>MRRPRPLPEHLQDRAFAVRDARAAGVSAGRLDADDLAVPFPGVRVPAGGDVDSLSARATHFAQRMRPGQFFSHSTALALYGVPMPSDRRSHLLHVAAHRPDREPRVAGVVGHRLGQRAPDIRVVGGLRVEHPVKAWRHVASWWGHTELVVAGDFLVGRRGLLTLDDLTREVVTGSGRGQAALESALADVRVGAESPTETRLRLVLCAAGMPEPLLNPVITAPDGRFVARLDLAYAPWRVAVEYDGRQHAEDRAQFERDADRWNDIREQGWILVRILRHHLQGDGRAAVRMVASALERAGWAP</sequence>
<gene>
    <name evidence="1" type="ORF">E2R54_14140</name>
</gene>
<dbReference type="RefSeq" id="WP_133400242.1">
    <property type="nucleotide sequence ID" value="NZ_SMZX01000003.1"/>
</dbReference>
<reference evidence="1 2" key="1">
    <citation type="submission" date="2019-03" db="EMBL/GenBank/DDBJ databases">
        <title>Genome Sequencing and Assembly of Various Microbes Isolated from Partially Reclaimed Soil and Acid Mine Drainage (AMD) Site.</title>
        <authorList>
            <person name="Steinbock B."/>
            <person name="Bechtold R."/>
            <person name="Sevigny J.L."/>
            <person name="Thomas D."/>
            <person name="Cuthill L.R."/>
            <person name="Aveiro Johannsen E.J."/>
            <person name="Thomas K."/>
            <person name="Ghosh A."/>
        </authorList>
    </citation>
    <scope>NUCLEOTIDE SEQUENCE [LARGE SCALE GENOMIC DNA]</scope>
    <source>
        <strain evidence="1 2">F-B2</strain>
    </source>
</reference>
<evidence type="ECO:0008006" key="3">
    <source>
        <dbReference type="Google" id="ProtNLM"/>
    </source>
</evidence>
<dbReference type="EMBL" id="SMZX01000003">
    <property type="protein sequence ID" value="TDL42114.1"/>
    <property type="molecule type" value="Genomic_DNA"/>
</dbReference>
<organism evidence="1 2">
    <name type="scientific">Microbacterium oleivorans</name>
    <dbReference type="NCBI Taxonomy" id="273677"/>
    <lineage>
        <taxon>Bacteria</taxon>
        <taxon>Bacillati</taxon>
        <taxon>Actinomycetota</taxon>
        <taxon>Actinomycetes</taxon>
        <taxon>Micrococcales</taxon>
        <taxon>Microbacteriaceae</taxon>
        <taxon>Microbacterium</taxon>
    </lineage>
</organism>
<protein>
    <recommendedName>
        <fullName evidence="3">DUF559 domain-containing protein</fullName>
    </recommendedName>
</protein>
<proteinExistence type="predicted"/>
<dbReference type="Gene3D" id="3.40.960.10">
    <property type="entry name" value="VSR Endonuclease"/>
    <property type="match status" value="1"/>
</dbReference>
<dbReference type="STRING" id="273677.BW34_02415"/>
<name>A0A4R5YBN6_9MICO</name>
<evidence type="ECO:0000313" key="1">
    <source>
        <dbReference type="EMBL" id="TDL42114.1"/>
    </source>
</evidence>
<accession>A0A4R5YBN6</accession>
<evidence type="ECO:0000313" key="2">
    <source>
        <dbReference type="Proteomes" id="UP000295633"/>
    </source>
</evidence>
<dbReference type="SUPFAM" id="SSF52980">
    <property type="entry name" value="Restriction endonuclease-like"/>
    <property type="match status" value="1"/>
</dbReference>
<dbReference type="InterPro" id="IPR011335">
    <property type="entry name" value="Restrct_endonuc-II-like"/>
</dbReference>
<dbReference type="AlphaFoldDB" id="A0A4R5YBN6"/>
<comment type="caution">
    <text evidence="1">The sequence shown here is derived from an EMBL/GenBank/DDBJ whole genome shotgun (WGS) entry which is preliminary data.</text>
</comment>